<evidence type="ECO:0000259" key="2">
    <source>
        <dbReference type="Pfam" id="PF22013"/>
    </source>
</evidence>
<dbReference type="GO" id="GO:0032259">
    <property type="term" value="P:methylation"/>
    <property type="evidence" value="ECO:0007669"/>
    <property type="project" value="UniProtKB-KW"/>
</dbReference>
<name>A0A2P8DXL7_9BACT</name>
<dbReference type="CDD" id="cd02440">
    <property type="entry name" value="AdoMet_MTases"/>
    <property type="match status" value="1"/>
</dbReference>
<gene>
    <name evidence="3" type="ORF">CLV48_11121</name>
</gene>
<dbReference type="AlphaFoldDB" id="A0A2P8DXL7"/>
<accession>A0A2P8DXL7</accession>
<sequence length="400" mass="46121">MNTKLDIAKINTDTFKQFVQDHLEGDPALLFMRLRDKVNFDLSLAINQIEARRKALKKLPNWSGNFDLFFPSGLSVEQASSEETAEFKSELVKGETMNDLTGGFGVDTYFLSRNFKKATYCERNEELVDIFRYNMEVLDEHKFRIQQGDGIEILRGTSEIFDLIFVDPARRGGQNQKLYKLSDCEPDIVANWELIRSKTRSVLVKASPMMDIKQSLQELPDIQQVWVVSVKNEVKEVLLFWEKDKKIDEIAIHCVDLRPEGRQEFDFSFEKEASAESTFSEVKSYIIEPMAGILKAGGFKYFGQEYGLKKLHPNSHLYTTDGYLEGIPGRVFELISELHQPKKELKSLFPKGQVNVIARNFALSAEEIKNKFRLKDGGNDFLICTKVGEKYRFFHCRKML</sequence>
<organism evidence="3 4">
    <name type="scientific">Cecembia rubra</name>
    <dbReference type="NCBI Taxonomy" id="1485585"/>
    <lineage>
        <taxon>Bacteria</taxon>
        <taxon>Pseudomonadati</taxon>
        <taxon>Bacteroidota</taxon>
        <taxon>Cytophagia</taxon>
        <taxon>Cytophagales</taxon>
        <taxon>Cyclobacteriaceae</taxon>
        <taxon>Cecembia</taxon>
    </lineage>
</organism>
<dbReference type="InterPro" id="IPR041497">
    <property type="entry name" value="Thump-like"/>
</dbReference>
<dbReference type="Pfam" id="PF22013">
    <property type="entry name" value="PG_1098_Fer"/>
    <property type="match status" value="1"/>
</dbReference>
<dbReference type="EMBL" id="PYGF01000011">
    <property type="protein sequence ID" value="PSL01932.1"/>
    <property type="molecule type" value="Genomic_DNA"/>
</dbReference>
<feature type="domain" description="PG-1098 ferredoxin-like" evidence="2">
    <location>
        <begin position="285"/>
        <end position="328"/>
    </location>
</feature>
<reference evidence="3 4" key="1">
    <citation type="submission" date="2018-03" db="EMBL/GenBank/DDBJ databases">
        <title>Genomic Encyclopedia of Archaeal and Bacterial Type Strains, Phase II (KMG-II): from individual species to whole genera.</title>
        <authorList>
            <person name="Goeker M."/>
        </authorList>
    </citation>
    <scope>NUCLEOTIDE SEQUENCE [LARGE SCALE GENOMIC DNA]</scope>
    <source>
        <strain evidence="3 4">DSM 28057</strain>
    </source>
</reference>
<dbReference type="Gene3D" id="1.10.10.1110">
    <property type="entry name" value="Methyltransferase PG1098, N-terminal domain"/>
    <property type="match status" value="1"/>
</dbReference>
<dbReference type="Proteomes" id="UP000240708">
    <property type="component" value="Unassembled WGS sequence"/>
</dbReference>
<keyword evidence="3" id="KW-0489">Methyltransferase</keyword>
<dbReference type="Pfam" id="PF18096">
    <property type="entry name" value="Thump_like"/>
    <property type="match status" value="1"/>
</dbReference>
<dbReference type="SUPFAM" id="SSF53335">
    <property type="entry name" value="S-adenosyl-L-methionine-dependent methyltransferases"/>
    <property type="match status" value="1"/>
</dbReference>
<protein>
    <submittedName>
        <fullName evidence="3">Putative methyltransferase</fullName>
    </submittedName>
</protein>
<evidence type="ECO:0000259" key="1">
    <source>
        <dbReference type="Pfam" id="PF18096"/>
    </source>
</evidence>
<evidence type="ECO:0000313" key="4">
    <source>
        <dbReference type="Proteomes" id="UP000240708"/>
    </source>
</evidence>
<dbReference type="InterPro" id="IPR054168">
    <property type="entry name" value="PG_1098_Fer"/>
</dbReference>
<comment type="caution">
    <text evidence="3">The sequence shown here is derived from an EMBL/GenBank/DDBJ whole genome shotgun (WGS) entry which is preliminary data.</text>
</comment>
<dbReference type="InterPro" id="IPR029063">
    <property type="entry name" value="SAM-dependent_MTases_sf"/>
</dbReference>
<dbReference type="GO" id="GO:0008168">
    <property type="term" value="F:methyltransferase activity"/>
    <property type="evidence" value="ECO:0007669"/>
    <property type="project" value="UniProtKB-KW"/>
</dbReference>
<feature type="domain" description="THUMP-like" evidence="1">
    <location>
        <begin position="329"/>
        <end position="398"/>
    </location>
</feature>
<keyword evidence="4" id="KW-1185">Reference proteome</keyword>
<evidence type="ECO:0000313" key="3">
    <source>
        <dbReference type="EMBL" id="PSL01932.1"/>
    </source>
</evidence>
<dbReference type="Gene3D" id="3.40.50.150">
    <property type="entry name" value="Vaccinia Virus protein VP39"/>
    <property type="match status" value="1"/>
</dbReference>
<dbReference type="RefSeq" id="WP_245889589.1">
    <property type="nucleotide sequence ID" value="NZ_JAUVYL010000015.1"/>
</dbReference>
<proteinExistence type="predicted"/>
<keyword evidence="3" id="KW-0808">Transferase</keyword>